<feature type="domain" description="FHA" evidence="2">
    <location>
        <begin position="213"/>
        <end position="263"/>
    </location>
</feature>
<feature type="compositionally biased region" description="Basic and acidic residues" evidence="1">
    <location>
        <begin position="78"/>
        <end position="107"/>
    </location>
</feature>
<dbReference type="InterPro" id="IPR000253">
    <property type="entry name" value="FHA_dom"/>
</dbReference>
<dbReference type="Proteomes" id="UP001178507">
    <property type="component" value="Unassembled WGS sequence"/>
</dbReference>
<evidence type="ECO:0008006" key="6">
    <source>
        <dbReference type="Google" id="ProtNLM"/>
    </source>
</evidence>
<comment type="caution">
    <text evidence="4">The sequence shown here is derived from an EMBL/GenBank/DDBJ whole genome shotgun (WGS) entry which is preliminary data.</text>
</comment>
<name>A0AA36I834_9DINO</name>
<evidence type="ECO:0000313" key="4">
    <source>
        <dbReference type="EMBL" id="CAJ1382836.1"/>
    </source>
</evidence>
<dbReference type="SMART" id="SM00240">
    <property type="entry name" value="FHA"/>
    <property type="match status" value="1"/>
</dbReference>
<accession>A0AA36I834</accession>
<dbReference type="PROSITE" id="PS50006">
    <property type="entry name" value="FHA_DOMAIN"/>
    <property type="match status" value="1"/>
</dbReference>
<dbReference type="PANTHER" id="PTHR23308">
    <property type="entry name" value="NUCLEAR INHIBITOR OF PROTEIN PHOSPHATASE-1"/>
    <property type="match status" value="1"/>
</dbReference>
<feature type="region of interest" description="Disordered" evidence="1">
    <location>
        <begin position="59"/>
        <end position="149"/>
    </location>
</feature>
<dbReference type="PROSITE" id="PS50020">
    <property type="entry name" value="WW_DOMAIN_2"/>
    <property type="match status" value="1"/>
</dbReference>
<evidence type="ECO:0000313" key="5">
    <source>
        <dbReference type="Proteomes" id="UP001178507"/>
    </source>
</evidence>
<dbReference type="AlphaFoldDB" id="A0AA36I834"/>
<dbReference type="Gene3D" id="2.20.70.10">
    <property type="match status" value="1"/>
</dbReference>
<dbReference type="SUPFAM" id="SSF49879">
    <property type="entry name" value="SMAD/FHA domain"/>
    <property type="match status" value="1"/>
</dbReference>
<feature type="region of interest" description="Disordered" evidence="1">
    <location>
        <begin position="1"/>
        <end position="34"/>
    </location>
</feature>
<feature type="domain" description="WW" evidence="3">
    <location>
        <begin position="35"/>
        <end position="69"/>
    </location>
</feature>
<dbReference type="Gene3D" id="2.60.200.20">
    <property type="match status" value="1"/>
</dbReference>
<reference evidence="4" key="1">
    <citation type="submission" date="2023-08" db="EMBL/GenBank/DDBJ databases">
        <authorList>
            <person name="Chen Y."/>
            <person name="Shah S."/>
            <person name="Dougan E. K."/>
            <person name="Thang M."/>
            <person name="Chan C."/>
        </authorList>
    </citation>
    <scope>NUCLEOTIDE SEQUENCE</scope>
</reference>
<evidence type="ECO:0000256" key="1">
    <source>
        <dbReference type="SAM" id="MobiDB-lite"/>
    </source>
</evidence>
<feature type="compositionally biased region" description="Basic and acidic residues" evidence="1">
    <location>
        <begin position="115"/>
        <end position="125"/>
    </location>
</feature>
<evidence type="ECO:0000259" key="3">
    <source>
        <dbReference type="PROSITE" id="PS50020"/>
    </source>
</evidence>
<dbReference type="Pfam" id="PF00397">
    <property type="entry name" value="WW"/>
    <property type="match status" value="1"/>
</dbReference>
<evidence type="ECO:0000259" key="2">
    <source>
        <dbReference type="PROSITE" id="PS50006"/>
    </source>
</evidence>
<dbReference type="InterPro" id="IPR001202">
    <property type="entry name" value="WW_dom"/>
</dbReference>
<protein>
    <recommendedName>
        <fullName evidence="6">FHA domain-containing protein</fullName>
    </recommendedName>
</protein>
<dbReference type="InterPro" id="IPR008984">
    <property type="entry name" value="SMAD_FHA_dom_sf"/>
</dbReference>
<dbReference type="SMART" id="SM00456">
    <property type="entry name" value="WW"/>
    <property type="match status" value="1"/>
</dbReference>
<proteinExistence type="predicted"/>
<organism evidence="4 5">
    <name type="scientific">Effrenium voratum</name>
    <dbReference type="NCBI Taxonomy" id="2562239"/>
    <lineage>
        <taxon>Eukaryota</taxon>
        <taxon>Sar</taxon>
        <taxon>Alveolata</taxon>
        <taxon>Dinophyceae</taxon>
        <taxon>Suessiales</taxon>
        <taxon>Symbiodiniaceae</taxon>
        <taxon>Effrenium</taxon>
    </lineage>
</organism>
<gene>
    <name evidence="4" type="ORF">EVOR1521_LOCUS10123</name>
</gene>
<dbReference type="InterPro" id="IPR036020">
    <property type="entry name" value="WW_dom_sf"/>
</dbReference>
<dbReference type="InterPro" id="IPR050923">
    <property type="entry name" value="Cell_Proc_Reg/RNA_Proc"/>
</dbReference>
<keyword evidence="5" id="KW-1185">Reference proteome</keyword>
<dbReference type="Pfam" id="PF00498">
    <property type="entry name" value="FHA"/>
    <property type="match status" value="1"/>
</dbReference>
<dbReference type="SUPFAM" id="SSF51045">
    <property type="entry name" value="WW domain"/>
    <property type="match status" value="1"/>
</dbReference>
<dbReference type="EMBL" id="CAUJNA010000947">
    <property type="protein sequence ID" value="CAJ1382836.1"/>
    <property type="molecule type" value="Genomic_DNA"/>
</dbReference>
<sequence length="293" mass="32212">MGEACDVSSDDAPGGAKSEPAPGPKLAAKRGRQWEPLPYGWIRKKSKTKGAYYYANILTGKTQVEKPGASKAAQGARDAVRARDAGRHARDARHAGREPAASKREDYEAAEAELEEAKRQAAERRAARRALSPESPESPESDGGDSGAECAVTGEELEKWKAAEQLREWRQAQREQVPDELPPVPRVIAPCLDILKDGKWVERHTLSGNKQRWTLGRAAGEVDFVMNHPSISRQHAALTRGGVGMYLMDLDSGHGIYLNGQRMEKSLRVHLTHGAAIKFGNSTRLYYFHEPSP</sequence>